<feature type="region of interest" description="Disordered" evidence="1">
    <location>
        <begin position="1"/>
        <end position="62"/>
    </location>
</feature>
<gene>
    <name evidence="2" type="ORF">LY79DRAFT_540542</name>
</gene>
<name>A0AAD8V9W2_9PEZI</name>
<comment type="caution">
    <text evidence="2">The sequence shown here is derived from an EMBL/GenBank/DDBJ whole genome shotgun (WGS) entry which is preliminary data.</text>
</comment>
<reference evidence="2" key="1">
    <citation type="submission" date="2021-06" db="EMBL/GenBank/DDBJ databases">
        <title>Comparative genomics, transcriptomics and evolutionary studies reveal genomic signatures of adaptation to plant cell wall in hemibiotrophic fungi.</title>
        <authorList>
            <consortium name="DOE Joint Genome Institute"/>
            <person name="Baroncelli R."/>
            <person name="Diaz J.F."/>
            <person name="Benocci T."/>
            <person name="Peng M."/>
            <person name="Battaglia E."/>
            <person name="Haridas S."/>
            <person name="Andreopoulos W."/>
            <person name="Labutti K."/>
            <person name="Pangilinan J."/>
            <person name="Floch G.L."/>
            <person name="Makela M.R."/>
            <person name="Henrissat B."/>
            <person name="Grigoriev I.V."/>
            <person name="Crouch J.A."/>
            <person name="De Vries R.P."/>
            <person name="Sukno S.A."/>
            <person name="Thon M.R."/>
        </authorList>
    </citation>
    <scope>NUCLEOTIDE SEQUENCE</scope>
    <source>
        <strain evidence="2">CBS 125086</strain>
    </source>
</reference>
<dbReference type="EMBL" id="JAHLJV010000007">
    <property type="protein sequence ID" value="KAK1597633.1"/>
    <property type="molecule type" value="Genomic_DNA"/>
</dbReference>
<evidence type="ECO:0000256" key="1">
    <source>
        <dbReference type="SAM" id="MobiDB-lite"/>
    </source>
</evidence>
<proteinExistence type="predicted"/>
<dbReference type="RefSeq" id="XP_060418405.1">
    <property type="nucleotide sequence ID" value="XM_060556881.1"/>
</dbReference>
<dbReference type="GeneID" id="85441121"/>
<organism evidence="2 3">
    <name type="scientific">Colletotrichum navitas</name>
    <dbReference type="NCBI Taxonomy" id="681940"/>
    <lineage>
        <taxon>Eukaryota</taxon>
        <taxon>Fungi</taxon>
        <taxon>Dikarya</taxon>
        <taxon>Ascomycota</taxon>
        <taxon>Pezizomycotina</taxon>
        <taxon>Sordariomycetes</taxon>
        <taxon>Hypocreomycetidae</taxon>
        <taxon>Glomerellales</taxon>
        <taxon>Glomerellaceae</taxon>
        <taxon>Colletotrichum</taxon>
        <taxon>Colletotrichum graminicola species complex</taxon>
    </lineage>
</organism>
<feature type="compositionally biased region" description="Basic and acidic residues" evidence="1">
    <location>
        <begin position="30"/>
        <end position="43"/>
    </location>
</feature>
<sequence>MSVPKTFGGSIPLGSMINLFNSESESPEPDLSRSSKPSRERGRQTFNPFVPPPSEGRAGSDALKKIGSNSEATNLQAWVTNSRCLSIRTYRTTKLQRKDTTYFGVVNAIVETETERMNTLTPERSLVNGLLKADSRMCSQSQAGCGGLQDG</sequence>
<dbReference type="AlphaFoldDB" id="A0AAD8V9W2"/>
<dbReference type="Proteomes" id="UP001230504">
    <property type="component" value="Unassembled WGS sequence"/>
</dbReference>
<protein>
    <submittedName>
        <fullName evidence="2">Uncharacterized protein</fullName>
    </submittedName>
</protein>
<keyword evidence="3" id="KW-1185">Reference proteome</keyword>
<evidence type="ECO:0000313" key="3">
    <source>
        <dbReference type="Proteomes" id="UP001230504"/>
    </source>
</evidence>
<evidence type="ECO:0000313" key="2">
    <source>
        <dbReference type="EMBL" id="KAK1597633.1"/>
    </source>
</evidence>
<accession>A0AAD8V9W2</accession>